<sequence>MLRNSSSAAGAASQLLKMMYGYRSYKIRASARSILYLLACAVIFLLWTLCGLYAPYVYTRTGSDVLLAESPYCGFALPQVSDSTNGGDTFNMFQKRDIDLVSSADAYVQQCYNESSATSAQCSTFPKQSLQYRKTVVGCPFGANNDLCVTVNSSTIQLDTGLLDSNFDFGINARESETLKYRQVATCSPLLAGSAGLVAIVNTTGTDLAASYPPGEVLYEYMFGPTTVGNYTYVHTQYERLYEQNYEITTLQYFPGVDLDEQEWAPNSTLYAAQDADVTISFLAANEIKYYYPVYDPLFSAGLDDNDTIIVPDGAKNETFYTSHHLVDVVGCIEQYQICITEGVCTPLVPLQVIQNATVALLKANNAENIGRIATLGRLSITSGSTGIGNPVLRRGIAVMLAPRSLNGVTQTARLPQNQWELEVENWFSIALAKMQSYMLSYAAGPEDPIFRPFVSGPVAAARNSACANQRVRNMEGNVNFNLSALIVLAVGGFVLIFIGLCFEPIVAWISKLNSSLRKRWAQYVSDGMYQIQRSSLEAQGVRNWKHEKDSLPTSSQLVEQAEPFEASSHESVAFVSK</sequence>
<protein>
    <submittedName>
        <fullName evidence="2">Uncharacterized protein</fullName>
    </submittedName>
</protein>
<feature type="transmembrane region" description="Helical" evidence="1">
    <location>
        <begin position="34"/>
        <end position="56"/>
    </location>
</feature>
<keyword evidence="1" id="KW-1133">Transmembrane helix</keyword>
<accession>N1PSX3</accession>
<dbReference type="EMBL" id="KB446538">
    <property type="protein sequence ID" value="EME45514.1"/>
    <property type="molecule type" value="Genomic_DNA"/>
</dbReference>
<keyword evidence="1" id="KW-0472">Membrane</keyword>
<feature type="transmembrane region" description="Helical" evidence="1">
    <location>
        <begin position="483"/>
        <end position="510"/>
    </location>
</feature>
<dbReference type="HOGENOM" id="CLU_014247_0_0_1"/>
<organism evidence="2 3">
    <name type="scientific">Dothistroma septosporum (strain NZE10 / CBS 128990)</name>
    <name type="common">Red band needle blight fungus</name>
    <name type="synonym">Mycosphaerella pini</name>
    <dbReference type="NCBI Taxonomy" id="675120"/>
    <lineage>
        <taxon>Eukaryota</taxon>
        <taxon>Fungi</taxon>
        <taxon>Dikarya</taxon>
        <taxon>Ascomycota</taxon>
        <taxon>Pezizomycotina</taxon>
        <taxon>Dothideomycetes</taxon>
        <taxon>Dothideomycetidae</taxon>
        <taxon>Mycosphaerellales</taxon>
        <taxon>Mycosphaerellaceae</taxon>
        <taxon>Dothistroma</taxon>
    </lineage>
</organism>
<keyword evidence="1" id="KW-0812">Transmembrane</keyword>
<keyword evidence="3" id="KW-1185">Reference proteome</keyword>
<evidence type="ECO:0000256" key="1">
    <source>
        <dbReference type="SAM" id="Phobius"/>
    </source>
</evidence>
<dbReference type="OrthoDB" id="3540210at2759"/>
<proteinExistence type="predicted"/>
<name>N1PSX3_DOTSN</name>
<dbReference type="Proteomes" id="UP000016933">
    <property type="component" value="Unassembled WGS sequence"/>
</dbReference>
<dbReference type="eggNOG" id="ENOG502SHTF">
    <property type="taxonomic scope" value="Eukaryota"/>
</dbReference>
<dbReference type="OMA" id="NLQVMRM"/>
<dbReference type="AlphaFoldDB" id="N1PSX3"/>
<evidence type="ECO:0000313" key="3">
    <source>
        <dbReference type="Proteomes" id="UP000016933"/>
    </source>
</evidence>
<evidence type="ECO:0000313" key="2">
    <source>
        <dbReference type="EMBL" id="EME45514.1"/>
    </source>
</evidence>
<gene>
    <name evidence="2" type="ORF">DOTSEDRAFT_71279</name>
</gene>
<reference evidence="3" key="1">
    <citation type="journal article" date="2012" name="PLoS Genet.">
        <title>The genomes of the fungal plant pathogens Cladosporium fulvum and Dothistroma septosporum reveal adaptation to different hosts and lifestyles but also signatures of common ancestry.</title>
        <authorList>
            <person name="de Wit P.J.G.M."/>
            <person name="van der Burgt A."/>
            <person name="Oekmen B."/>
            <person name="Stergiopoulos I."/>
            <person name="Abd-Elsalam K.A."/>
            <person name="Aerts A.L."/>
            <person name="Bahkali A.H."/>
            <person name="Beenen H.G."/>
            <person name="Chettri P."/>
            <person name="Cox M.P."/>
            <person name="Datema E."/>
            <person name="de Vries R.P."/>
            <person name="Dhillon B."/>
            <person name="Ganley A.R."/>
            <person name="Griffiths S.A."/>
            <person name="Guo Y."/>
            <person name="Hamelin R.C."/>
            <person name="Henrissat B."/>
            <person name="Kabir M.S."/>
            <person name="Jashni M.K."/>
            <person name="Kema G."/>
            <person name="Klaubauf S."/>
            <person name="Lapidus A."/>
            <person name="Levasseur A."/>
            <person name="Lindquist E."/>
            <person name="Mehrabi R."/>
            <person name="Ohm R.A."/>
            <person name="Owen T.J."/>
            <person name="Salamov A."/>
            <person name="Schwelm A."/>
            <person name="Schijlen E."/>
            <person name="Sun H."/>
            <person name="van den Burg H.A."/>
            <person name="van Ham R.C.H.J."/>
            <person name="Zhang S."/>
            <person name="Goodwin S.B."/>
            <person name="Grigoriev I.V."/>
            <person name="Collemare J."/>
            <person name="Bradshaw R.E."/>
        </authorList>
    </citation>
    <scope>NUCLEOTIDE SEQUENCE [LARGE SCALE GENOMIC DNA]</scope>
    <source>
        <strain evidence="3">NZE10 / CBS 128990</strain>
    </source>
</reference>
<reference evidence="2 3" key="2">
    <citation type="journal article" date="2012" name="PLoS Pathog.">
        <title>Diverse lifestyles and strategies of plant pathogenesis encoded in the genomes of eighteen Dothideomycetes fungi.</title>
        <authorList>
            <person name="Ohm R.A."/>
            <person name="Feau N."/>
            <person name="Henrissat B."/>
            <person name="Schoch C.L."/>
            <person name="Horwitz B.A."/>
            <person name="Barry K.W."/>
            <person name="Condon B.J."/>
            <person name="Copeland A.C."/>
            <person name="Dhillon B."/>
            <person name="Glaser F."/>
            <person name="Hesse C.N."/>
            <person name="Kosti I."/>
            <person name="LaButti K."/>
            <person name="Lindquist E.A."/>
            <person name="Lucas S."/>
            <person name="Salamov A.A."/>
            <person name="Bradshaw R.E."/>
            <person name="Ciuffetti L."/>
            <person name="Hamelin R.C."/>
            <person name="Kema G.H.J."/>
            <person name="Lawrence C."/>
            <person name="Scott J.A."/>
            <person name="Spatafora J.W."/>
            <person name="Turgeon B.G."/>
            <person name="de Wit P.J.G.M."/>
            <person name="Zhong S."/>
            <person name="Goodwin S.B."/>
            <person name="Grigoriev I.V."/>
        </authorList>
    </citation>
    <scope>NUCLEOTIDE SEQUENCE [LARGE SCALE GENOMIC DNA]</scope>
    <source>
        <strain evidence="3">NZE10 / CBS 128990</strain>
    </source>
</reference>